<keyword evidence="3" id="KW-1185">Reference proteome</keyword>
<organism evidence="2 3">
    <name type="scientific">Lineolata rhizophorae</name>
    <dbReference type="NCBI Taxonomy" id="578093"/>
    <lineage>
        <taxon>Eukaryota</taxon>
        <taxon>Fungi</taxon>
        <taxon>Dikarya</taxon>
        <taxon>Ascomycota</taxon>
        <taxon>Pezizomycotina</taxon>
        <taxon>Dothideomycetes</taxon>
        <taxon>Dothideomycetes incertae sedis</taxon>
        <taxon>Lineolatales</taxon>
        <taxon>Lineolataceae</taxon>
        <taxon>Lineolata</taxon>
    </lineage>
</organism>
<feature type="region of interest" description="Disordered" evidence="1">
    <location>
        <begin position="1"/>
        <end position="72"/>
    </location>
</feature>
<dbReference type="Proteomes" id="UP000799766">
    <property type="component" value="Unassembled WGS sequence"/>
</dbReference>
<reference evidence="2" key="1">
    <citation type="journal article" date="2020" name="Stud. Mycol.">
        <title>101 Dothideomycetes genomes: a test case for predicting lifestyles and emergence of pathogens.</title>
        <authorList>
            <person name="Haridas S."/>
            <person name="Albert R."/>
            <person name="Binder M."/>
            <person name="Bloem J."/>
            <person name="Labutti K."/>
            <person name="Salamov A."/>
            <person name="Andreopoulos B."/>
            <person name="Baker S."/>
            <person name="Barry K."/>
            <person name="Bills G."/>
            <person name="Bluhm B."/>
            <person name="Cannon C."/>
            <person name="Castanera R."/>
            <person name="Culley D."/>
            <person name="Daum C."/>
            <person name="Ezra D."/>
            <person name="Gonzalez J."/>
            <person name="Henrissat B."/>
            <person name="Kuo A."/>
            <person name="Liang C."/>
            <person name="Lipzen A."/>
            <person name="Lutzoni F."/>
            <person name="Magnuson J."/>
            <person name="Mondo S."/>
            <person name="Nolan M."/>
            <person name="Ohm R."/>
            <person name="Pangilinan J."/>
            <person name="Park H.-J."/>
            <person name="Ramirez L."/>
            <person name="Alfaro M."/>
            <person name="Sun H."/>
            <person name="Tritt A."/>
            <person name="Yoshinaga Y."/>
            <person name="Zwiers L.-H."/>
            <person name="Turgeon B."/>
            <person name="Goodwin S."/>
            <person name="Spatafora J."/>
            <person name="Crous P."/>
            <person name="Grigoriev I."/>
        </authorList>
    </citation>
    <scope>NUCLEOTIDE SEQUENCE</scope>
    <source>
        <strain evidence="2">ATCC 16933</strain>
    </source>
</reference>
<dbReference type="AlphaFoldDB" id="A0A6A6PBF9"/>
<feature type="compositionally biased region" description="Basic and acidic residues" evidence="1">
    <location>
        <begin position="29"/>
        <end position="44"/>
    </location>
</feature>
<sequence>MAEGGSAGAAARRRKQDKTGRLGVFQVRFAKERTKRERRPDLRPSKRFKSPGKTWTERSMLSPASAFRPGRTGLSPAWARRGENRCALNLRQSQGNSEHTQKDKKRWRRRLPHTMPGHTNRAGAPCFPSGINRWLNLSRSFRVRITPFVAVRMTNRRATCASAAKPIAFRLEREGRWEREPPRPGAGEAATVWSATLKGFLVHNTPPEAERLDGRYTGRLQLCRSSNPHPISLLSVLRRRGAWFRQHVPRFPGIRGSGESTITGHRLSLRSIRS</sequence>
<protein>
    <submittedName>
        <fullName evidence="2">Uncharacterized protein</fullName>
    </submittedName>
</protein>
<evidence type="ECO:0000256" key="1">
    <source>
        <dbReference type="SAM" id="MobiDB-lite"/>
    </source>
</evidence>
<evidence type="ECO:0000313" key="3">
    <source>
        <dbReference type="Proteomes" id="UP000799766"/>
    </source>
</evidence>
<evidence type="ECO:0000313" key="2">
    <source>
        <dbReference type="EMBL" id="KAF2461077.1"/>
    </source>
</evidence>
<dbReference type="EMBL" id="MU001672">
    <property type="protein sequence ID" value="KAF2461077.1"/>
    <property type="molecule type" value="Genomic_DNA"/>
</dbReference>
<gene>
    <name evidence="2" type="ORF">BDY21DRAFT_138411</name>
</gene>
<feature type="compositionally biased region" description="Low complexity" evidence="1">
    <location>
        <begin position="1"/>
        <end position="10"/>
    </location>
</feature>
<proteinExistence type="predicted"/>
<accession>A0A6A6PBF9</accession>
<name>A0A6A6PBF9_9PEZI</name>